<dbReference type="InterPro" id="IPR052929">
    <property type="entry name" value="RNase_H-like_EbsB-rel"/>
</dbReference>
<dbReference type="Pfam" id="PF13456">
    <property type="entry name" value="RVT_3"/>
    <property type="match status" value="1"/>
</dbReference>
<evidence type="ECO:0000259" key="1">
    <source>
        <dbReference type="Pfam" id="PF13456"/>
    </source>
</evidence>
<dbReference type="InterPro" id="IPR036397">
    <property type="entry name" value="RNaseH_sf"/>
</dbReference>
<proteinExistence type="predicted"/>
<evidence type="ECO:0000313" key="2">
    <source>
        <dbReference type="EMBL" id="KAK1650070.1"/>
    </source>
</evidence>
<dbReference type="PANTHER" id="PTHR47074">
    <property type="entry name" value="BNAC02G40300D PROTEIN"/>
    <property type="match status" value="1"/>
</dbReference>
<dbReference type="InterPro" id="IPR002156">
    <property type="entry name" value="RNaseH_domain"/>
</dbReference>
<accession>A0AAD8SFP0</accession>
<dbReference type="EMBL" id="JAUUTY010000004">
    <property type="protein sequence ID" value="KAK1650070.1"/>
    <property type="molecule type" value="Genomic_DNA"/>
</dbReference>
<dbReference type="Gene3D" id="3.30.420.10">
    <property type="entry name" value="Ribonuclease H-like superfamily/Ribonuclease H"/>
    <property type="match status" value="1"/>
</dbReference>
<dbReference type="PANTHER" id="PTHR47074:SF73">
    <property type="entry name" value="OS04G0448401 PROTEIN"/>
    <property type="match status" value="1"/>
</dbReference>
<comment type="caution">
    <text evidence="2">The sequence shown here is derived from an EMBL/GenBank/DDBJ whole genome shotgun (WGS) entry which is preliminary data.</text>
</comment>
<dbReference type="SUPFAM" id="SSF53098">
    <property type="entry name" value="Ribonuclease H-like"/>
    <property type="match status" value="1"/>
</dbReference>
<dbReference type="GO" id="GO:0004523">
    <property type="term" value="F:RNA-DNA hybrid ribonuclease activity"/>
    <property type="evidence" value="ECO:0007669"/>
    <property type="project" value="InterPro"/>
</dbReference>
<sequence length="212" mass="23282">MRKAAAPKPKPAAWIPSPDGVVKVNVDAAAAHNKDHGVAAAVARTAAGQYLGSSAVLITGISDPEVLEAIAVREGQNLALDIAAYKIKVASDCLSVVKAWKEKNLGRLKCGQCPNSSSWYQPLFDHNRCRIPSLPYPSRRPHPFPSRWPPPPTTTLEVHLDAYLWAHATAIQSIRSLMLVILDLKTPVFPKWRTFFTIVITMYALEDHLTTD</sequence>
<keyword evidence="3" id="KW-1185">Reference proteome</keyword>
<dbReference type="AlphaFoldDB" id="A0AAD8SFP0"/>
<dbReference type="InterPro" id="IPR012337">
    <property type="entry name" value="RNaseH-like_sf"/>
</dbReference>
<dbReference type="GO" id="GO:0003676">
    <property type="term" value="F:nucleic acid binding"/>
    <property type="evidence" value="ECO:0007669"/>
    <property type="project" value="InterPro"/>
</dbReference>
<dbReference type="Proteomes" id="UP001231189">
    <property type="component" value="Unassembled WGS sequence"/>
</dbReference>
<organism evidence="2 3">
    <name type="scientific">Lolium multiflorum</name>
    <name type="common">Italian ryegrass</name>
    <name type="synonym">Lolium perenne subsp. multiflorum</name>
    <dbReference type="NCBI Taxonomy" id="4521"/>
    <lineage>
        <taxon>Eukaryota</taxon>
        <taxon>Viridiplantae</taxon>
        <taxon>Streptophyta</taxon>
        <taxon>Embryophyta</taxon>
        <taxon>Tracheophyta</taxon>
        <taxon>Spermatophyta</taxon>
        <taxon>Magnoliopsida</taxon>
        <taxon>Liliopsida</taxon>
        <taxon>Poales</taxon>
        <taxon>Poaceae</taxon>
        <taxon>BOP clade</taxon>
        <taxon>Pooideae</taxon>
        <taxon>Poodae</taxon>
        <taxon>Poeae</taxon>
        <taxon>Poeae Chloroplast Group 2 (Poeae type)</taxon>
        <taxon>Loliodinae</taxon>
        <taxon>Loliinae</taxon>
        <taxon>Lolium</taxon>
    </lineage>
</organism>
<reference evidence="2" key="1">
    <citation type="submission" date="2023-07" db="EMBL/GenBank/DDBJ databases">
        <title>A chromosome-level genome assembly of Lolium multiflorum.</title>
        <authorList>
            <person name="Chen Y."/>
            <person name="Copetti D."/>
            <person name="Kolliker R."/>
            <person name="Studer B."/>
        </authorList>
    </citation>
    <scope>NUCLEOTIDE SEQUENCE</scope>
    <source>
        <strain evidence="2">02402/16</strain>
        <tissue evidence="2">Leaf</tissue>
    </source>
</reference>
<protein>
    <recommendedName>
        <fullName evidence="1">RNase H type-1 domain-containing protein</fullName>
    </recommendedName>
</protein>
<evidence type="ECO:0000313" key="3">
    <source>
        <dbReference type="Proteomes" id="UP001231189"/>
    </source>
</evidence>
<gene>
    <name evidence="2" type="ORF">QYE76_067875</name>
</gene>
<name>A0AAD8SFP0_LOLMU</name>
<feature type="domain" description="RNase H type-1" evidence="1">
    <location>
        <begin position="25"/>
        <end position="105"/>
    </location>
</feature>